<keyword evidence="3" id="KW-1185">Reference proteome</keyword>
<name>A0A2P5FSL6_TREOI</name>
<dbReference type="EMBL" id="JXTC01000011">
    <property type="protein sequence ID" value="POO00770.1"/>
    <property type="molecule type" value="Genomic_DNA"/>
</dbReference>
<gene>
    <name evidence="2" type="ORF">TorRG33x02_034010</name>
</gene>
<accession>A0A2P5FSL6</accession>
<organism evidence="2 3">
    <name type="scientific">Trema orientale</name>
    <name type="common">Charcoal tree</name>
    <name type="synonym">Celtis orientalis</name>
    <dbReference type="NCBI Taxonomy" id="63057"/>
    <lineage>
        <taxon>Eukaryota</taxon>
        <taxon>Viridiplantae</taxon>
        <taxon>Streptophyta</taxon>
        <taxon>Embryophyta</taxon>
        <taxon>Tracheophyta</taxon>
        <taxon>Spermatophyta</taxon>
        <taxon>Magnoliopsida</taxon>
        <taxon>eudicotyledons</taxon>
        <taxon>Gunneridae</taxon>
        <taxon>Pentapetalae</taxon>
        <taxon>rosids</taxon>
        <taxon>fabids</taxon>
        <taxon>Rosales</taxon>
        <taxon>Cannabaceae</taxon>
        <taxon>Trema</taxon>
    </lineage>
</organism>
<comment type="caution">
    <text evidence="2">The sequence shown here is derived from an EMBL/GenBank/DDBJ whole genome shotgun (WGS) entry which is preliminary data.</text>
</comment>
<protein>
    <submittedName>
        <fullName evidence="2">Uncharacterized protein</fullName>
    </submittedName>
</protein>
<evidence type="ECO:0000256" key="1">
    <source>
        <dbReference type="SAM" id="MobiDB-lite"/>
    </source>
</evidence>
<evidence type="ECO:0000313" key="3">
    <source>
        <dbReference type="Proteomes" id="UP000237000"/>
    </source>
</evidence>
<dbReference type="AlphaFoldDB" id="A0A2P5FSL6"/>
<feature type="region of interest" description="Disordered" evidence="1">
    <location>
        <begin position="1"/>
        <end position="28"/>
    </location>
</feature>
<reference evidence="3" key="1">
    <citation type="submission" date="2016-06" db="EMBL/GenBank/DDBJ databases">
        <title>Parallel loss of symbiosis genes in relatives of nitrogen-fixing non-legume Parasponia.</title>
        <authorList>
            <person name="Van Velzen R."/>
            <person name="Holmer R."/>
            <person name="Bu F."/>
            <person name="Rutten L."/>
            <person name="Van Zeijl A."/>
            <person name="Liu W."/>
            <person name="Santuari L."/>
            <person name="Cao Q."/>
            <person name="Sharma T."/>
            <person name="Shen D."/>
            <person name="Roswanjaya Y."/>
            <person name="Wardhani T."/>
            <person name="Kalhor M.S."/>
            <person name="Jansen J."/>
            <person name="Van den Hoogen J."/>
            <person name="Gungor B."/>
            <person name="Hartog M."/>
            <person name="Hontelez J."/>
            <person name="Verver J."/>
            <person name="Yang W.-C."/>
            <person name="Schijlen E."/>
            <person name="Repin R."/>
            <person name="Schilthuizen M."/>
            <person name="Schranz E."/>
            <person name="Heidstra R."/>
            <person name="Miyata K."/>
            <person name="Fedorova E."/>
            <person name="Kohlen W."/>
            <person name="Bisseling T."/>
            <person name="Smit S."/>
            <person name="Geurts R."/>
        </authorList>
    </citation>
    <scope>NUCLEOTIDE SEQUENCE [LARGE SCALE GENOMIC DNA]</scope>
    <source>
        <strain evidence="3">cv. RG33-2</strain>
    </source>
</reference>
<dbReference type="Proteomes" id="UP000237000">
    <property type="component" value="Unassembled WGS sequence"/>
</dbReference>
<evidence type="ECO:0000313" key="2">
    <source>
        <dbReference type="EMBL" id="POO00770.1"/>
    </source>
</evidence>
<feature type="compositionally biased region" description="Basic and acidic residues" evidence="1">
    <location>
        <begin position="17"/>
        <end position="28"/>
    </location>
</feature>
<proteinExistence type="predicted"/>
<sequence>MGTWENNCPGSPKCKHKEQVEVNVSDHT</sequence>
<dbReference type="InParanoid" id="A0A2P5FSL6"/>